<evidence type="ECO:0000256" key="9">
    <source>
        <dbReference type="ARBA" id="ARBA00022833"/>
    </source>
</evidence>
<comment type="function">
    <text evidence="15">Acts as a processive, ATP-dependent zinc metallopeptidase for both cytoplasmic and membrane proteins. Plays a role in the quality control of integral membrane proteins.</text>
</comment>
<evidence type="ECO:0000256" key="16">
    <source>
        <dbReference type="RuleBase" id="RU003651"/>
    </source>
</evidence>
<dbReference type="PANTHER" id="PTHR23076:SF97">
    <property type="entry name" value="ATP-DEPENDENT ZINC METALLOPROTEASE YME1L1"/>
    <property type="match status" value="1"/>
</dbReference>
<feature type="domain" description="AAA+ ATPase" evidence="17">
    <location>
        <begin position="184"/>
        <end position="323"/>
    </location>
</feature>
<dbReference type="GO" id="GO:0016887">
    <property type="term" value="F:ATP hydrolysis activity"/>
    <property type="evidence" value="ECO:0007669"/>
    <property type="project" value="UniProtKB-UniRule"/>
</dbReference>
<dbReference type="GO" id="GO:0005524">
    <property type="term" value="F:ATP binding"/>
    <property type="evidence" value="ECO:0007669"/>
    <property type="project" value="UniProtKB-UniRule"/>
</dbReference>
<keyword evidence="12 15" id="KW-0482">Metalloprotease</keyword>
<evidence type="ECO:0000256" key="11">
    <source>
        <dbReference type="ARBA" id="ARBA00022989"/>
    </source>
</evidence>
<dbReference type="RefSeq" id="WP_158343682.1">
    <property type="nucleotide sequence ID" value="NZ_CP034861.1"/>
</dbReference>
<comment type="caution">
    <text evidence="15">Lacks conserved residue(s) required for the propagation of feature annotation.</text>
</comment>
<dbReference type="OrthoDB" id="9809379at2"/>
<dbReference type="InterPro" id="IPR000642">
    <property type="entry name" value="Peptidase_M41"/>
</dbReference>
<dbReference type="NCBIfam" id="NF008004">
    <property type="entry name" value="PRK10733.1"/>
    <property type="match status" value="1"/>
</dbReference>
<feature type="binding site" evidence="15">
    <location>
        <position position="414"/>
    </location>
    <ligand>
        <name>Zn(2+)</name>
        <dbReference type="ChEBI" id="CHEBI:29105"/>
        <note>catalytic</note>
    </ligand>
</feature>
<keyword evidence="5 15" id="KW-0812">Transmembrane</keyword>
<evidence type="ECO:0000256" key="4">
    <source>
        <dbReference type="ARBA" id="ARBA00022670"/>
    </source>
</evidence>
<reference evidence="18 19" key="2">
    <citation type="submission" date="2019-05" db="EMBL/GenBank/DDBJ databases">
        <title>Genome evolution of the obligate endosymbiont Buchnera aphidicola.</title>
        <authorList>
            <person name="Moran N.A."/>
        </authorList>
    </citation>
    <scope>NUCLEOTIDE SEQUENCE [LARGE SCALE GENOMIC DNA]</scope>
    <source>
        <strain evidence="18 19">Mst</strain>
    </source>
</reference>
<dbReference type="Gene3D" id="1.10.8.60">
    <property type="match status" value="1"/>
</dbReference>
<keyword evidence="3 15" id="KW-1003">Cell membrane</keyword>
<dbReference type="FunFam" id="1.10.8.60:FF:000001">
    <property type="entry name" value="ATP-dependent zinc metalloprotease FtsH"/>
    <property type="match status" value="1"/>
</dbReference>
<evidence type="ECO:0000256" key="6">
    <source>
        <dbReference type="ARBA" id="ARBA00022723"/>
    </source>
</evidence>
<dbReference type="InterPro" id="IPR003960">
    <property type="entry name" value="ATPase_AAA_CS"/>
</dbReference>
<dbReference type="InterPro" id="IPR005936">
    <property type="entry name" value="FtsH"/>
</dbReference>
<feature type="binding site" evidence="15">
    <location>
        <position position="418"/>
    </location>
    <ligand>
        <name>Zn(2+)</name>
        <dbReference type="ChEBI" id="CHEBI:29105"/>
        <note>catalytic</note>
    </ligand>
</feature>
<dbReference type="GO" id="GO:0030163">
    <property type="term" value="P:protein catabolic process"/>
    <property type="evidence" value="ECO:0007669"/>
    <property type="project" value="UniProtKB-UniRule"/>
</dbReference>
<dbReference type="Pfam" id="PF00004">
    <property type="entry name" value="AAA"/>
    <property type="match status" value="1"/>
</dbReference>
<reference evidence="18 19" key="1">
    <citation type="submission" date="2018-12" db="EMBL/GenBank/DDBJ databases">
        <authorList>
            <person name="Chong R.A."/>
        </authorList>
    </citation>
    <scope>NUCLEOTIDE SEQUENCE [LARGE SCALE GENOMIC DNA]</scope>
    <source>
        <strain evidence="18 19">Mst</strain>
    </source>
</reference>
<accession>A0A4D6Y5L8</accession>
<dbReference type="Pfam" id="PF06480">
    <property type="entry name" value="FtsH_ext"/>
    <property type="match status" value="1"/>
</dbReference>
<dbReference type="HAMAP" id="MF_01458">
    <property type="entry name" value="FtsH"/>
    <property type="match status" value="1"/>
</dbReference>
<evidence type="ECO:0000256" key="10">
    <source>
        <dbReference type="ARBA" id="ARBA00022840"/>
    </source>
</evidence>
<dbReference type="Gene3D" id="3.30.720.210">
    <property type="match status" value="1"/>
</dbReference>
<evidence type="ECO:0000256" key="12">
    <source>
        <dbReference type="ARBA" id="ARBA00023049"/>
    </source>
</evidence>
<comment type="similarity">
    <text evidence="2 15">In the C-terminal section; belongs to the peptidase M41 family.</text>
</comment>
<evidence type="ECO:0000256" key="1">
    <source>
        <dbReference type="ARBA" id="ARBA00004370"/>
    </source>
</evidence>
<evidence type="ECO:0000256" key="3">
    <source>
        <dbReference type="ARBA" id="ARBA00022475"/>
    </source>
</evidence>
<dbReference type="NCBIfam" id="TIGR01241">
    <property type="entry name" value="FtsH_fam"/>
    <property type="match status" value="1"/>
</dbReference>
<dbReference type="GO" id="GO:0006508">
    <property type="term" value="P:proteolysis"/>
    <property type="evidence" value="ECO:0007669"/>
    <property type="project" value="UniProtKB-KW"/>
</dbReference>
<keyword evidence="6 15" id="KW-0479">Metal-binding</keyword>
<comment type="similarity">
    <text evidence="16">Belongs to the AAA ATPase family.</text>
</comment>
<dbReference type="Pfam" id="PF01434">
    <property type="entry name" value="Peptidase_M41"/>
    <property type="match status" value="1"/>
</dbReference>
<dbReference type="Proteomes" id="UP000298673">
    <property type="component" value="Chromosome"/>
</dbReference>
<evidence type="ECO:0000256" key="15">
    <source>
        <dbReference type="HAMAP-Rule" id="MF_01458"/>
    </source>
</evidence>
<keyword evidence="11 15" id="KW-1133">Transmembrane helix</keyword>
<dbReference type="PANTHER" id="PTHR23076">
    <property type="entry name" value="METALLOPROTEASE M41 FTSH"/>
    <property type="match status" value="1"/>
</dbReference>
<comment type="subcellular location">
    <subcellularLocation>
        <location evidence="15">Cell membrane</location>
        <topology evidence="15">Multi-pass membrane protein</topology>
        <orientation evidence="15">Cytoplasmic side</orientation>
    </subcellularLocation>
    <subcellularLocation>
        <location evidence="1">Membrane</location>
    </subcellularLocation>
</comment>
<dbReference type="Gene3D" id="1.20.58.760">
    <property type="entry name" value="Peptidase M41"/>
    <property type="match status" value="1"/>
</dbReference>
<dbReference type="SUPFAM" id="SSF140990">
    <property type="entry name" value="FtsH protease domain-like"/>
    <property type="match status" value="1"/>
</dbReference>
<dbReference type="InterPro" id="IPR037219">
    <property type="entry name" value="Peptidase_M41-like"/>
</dbReference>
<dbReference type="GO" id="GO:0008270">
    <property type="term" value="F:zinc ion binding"/>
    <property type="evidence" value="ECO:0007669"/>
    <property type="project" value="UniProtKB-UniRule"/>
</dbReference>
<dbReference type="InterPro" id="IPR003593">
    <property type="entry name" value="AAA+_ATPase"/>
</dbReference>
<evidence type="ECO:0000256" key="5">
    <source>
        <dbReference type="ARBA" id="ARBA00022692"/>
    </source>
</evidence>
<comment type="subunit">
    <text evidence="15">Homohexamer.</text>
</comment>
<keyword evidence="9 15" id="KW-0862">Zinc</keyword>
<organism evidence="18 19">
    <name type="scientific">Buchnera aphidicola</name>
    <name type="common">Muscaphis stroyani</name>
    <dbReference type="NCBI Taxonomy" id="1241869"/>
    <lineage>
        <taxon>Bacteria</taxon>
        <taxon>Pseudomonadati</taxon>
        <taxon>Pseudomonadota</taxon>
        <taxon>Gammaproteobacteria</taxon>
        <taxon>Enterobacterales</taxon>
        <taxon>Erwiniaceae</taxon>
        <taxon>Buchnera</taxon>
    </lineage>
</organism>
<dbReference type="InterPro" id="IPR027417">
    <property type="entry name" value="P-loop_NTPase"/>
</dbReference>
<dbReference type="GO" id="GO:0004176">
    <property type="term" value="F:ATP-dependent peptidase activity"/>
    <property type="evidence" value="ECO:0007669"/>
    <property type="project" value="InterPro"/>
</dbReference>
<feature type="active site" evidence="15">
    <location>
        <position position="415"/>
    </location>
</feature>
<dbReference type="GO" id="GO:0004222">
    <property type="term" value="F:metalloendopeptidase activity"/>
    <property type="evidence" value="ECO:0007669"/>
    <property type="project" value="InterPro"/>
</dbReference>
<keyword evidence="10 15" id="KW-0067">ATP-binding</keyword>
<evidence type="ECO:0000313" key="18">
    <source>
        <dbReference type="EMBL" id="QCI24439.1"/>
    </source>
</evidence>
<dbReference type="Pfam" id="PF17862">
    <property type="entry name" value="AAA_lid_3"/>
    <property type="match status" value="1"/>
</dbReference>
<dbReference type="PROSITE" id="PS00674">
    <property type="entry name" value="AAA"/>
    <property type="match status" value="1"/>
</dbReference>
<feature type="binding site" evidence="15">
    <location>
        <begin position="192"/>
        <end position="199"/>
    </location>
    <ligand>
        <name>ATP</name>
        <dbReference type="ChEBI" id="CHEBI:30616"/>
    </ligand>
</feature>
<evidence type="ECO:0000313" key="19">
    <source>
        <dbReference type="Proteomes" id="UP000298673"/>
    </source>
</evidence>
<dbReference type="FunFam" id="3.40.50.300:FF:000001">
    <property type="entry name" value="ATP-dependent zinc metalloprotease FtsH"/>
    <property type="match status" value="1"/>
</dbReference>
<name>A0A4D6Y5L8_9GAMM</name>
<feature type="binding site" evidence="15">
    <location>
        <position position="492"/>
    </location>
    <ligand>
        <name>Zn(2+)</name>
        <dbReference type="ChEBI" id="CHEBI:29105"/>
        <note>catalytic</note>
    </ligand>
</feature>
<dbReference type="InterPro" id="IPR041569">
    <property type="entry name" value="AAA_lid_3"/>
</dbReference>
<keyword evidence="8 15" id="KW-0378">Hydrolase</keyword>
<dbReference type="AlphaFoldDB" id="A0A4D6Y5L8"/>
<proteinExistence type="inferred from homology"/>
<evidence type="ECO:0000256" key="13">
    <source>
        <dbReference type="ARBA" id="ARBA00023136"/>
    </source>
</evidence>
<dbReference type="SUPFAM" id="SSF52540">
    <property type="entry name" value="P-loop containing nucleoside triphosphate hydrolases"/>
    <property type="match status" value="1"/>
</dbReference>
<dbReference type="Gene3D" id="3.40.50.300">
    <property type="entry name" value="P-loop containing nucleotide triphosphate hydrolases"/>
    <property type="match status" value="1"/>
</dbReference>
<dbReference type="FunFam" id="1.20.58.760:FF:000001">
    <property type="entry name" value="ATP-dependent zinc metalloprotease FtsH"/>
    <property type="match status" value="1"/>
</dbReference>
<dbReference type="SMART" id="SM00382">
    <property type="entry name" value="AAA"/>
    <property type="match status" value="1"/>
</dbReference>
<dbReference type="EMBL" id="CP034861">
    <property type="protein sequence ID" value="QCI24439.1"/>
    <property type="molecule type" value="Genomic_DNA"/>
</dbReference>
<dbReference type="GO" id="GO:0005886">
    <property type="term" value="C:plasma membrane"/>
    <property type="evidence" value="ECO:0007669"/>
    <property type="project" value="UniProtKB-SubCell"/>
</dbReference>
<comment type="similarity">
    <text evidence="14 15">In the central section; belongs to the AAA ATPase family.</text>
</comment>
<evidence type="ECO:0000256" key="2">
    <source>
        <dbReference type="ARBA" id="ARBA00010044"/>
    </source>
</evidence>
<dbReference type="InterPro" id="IPR003959">
    <property type="entry name" value="ATPase_AAA_core"/>
</dbReference>
<comment type="cofactor">
    <cofactor evidence="15">
        <name>Zn(2+)</name>
        <dbReference type="ChEBI" id="CHEBI:29105"/>
    </cofactor>
    <text evidence="15">Binds 1 zinc ion per subunit.</text>
</comment>
<dbReference type="InterPro" id="IPR011546">
    <property type="entry name" value="Pept_M41_FtsH_extracell"/>
</dbReference>
<evidence type="ECO:0000259" key="17">
    <source>
        <dbReference type="SMART" id="SM00382"/>
    </source>
</evidence>
<protein>
    <recommendedName>
        <fullName evidence="15">ATP-dependent zinc metalloprotease FtsH</fullName>
        <ecNumber evidence="15">3.4.24.-</ecNumber>
    </recommendedName>
</protein>
<feature type="transmembrane region" description="Helical" evidence="15">
    <location>
        <begin position="98"/>
        <end position="119"/>
    </location>
</feature>
<sequence>MVKNLIFWLFITVILMSIFQNFSSTDVSNSKIDYSTFLSEVNEDQVRSVHIHGRVLHVTRKDSNKYVTYIPIHDPKLLDNLLTKNVKVIGEIPEEPSLIASVFISWFPMLLLIGVWIFFMRQMQMGGGKGAMSFGKSKARMLSEDQIKTTFKDVAGCDEAKEEVSELVEYLKEPSRFQKLGGKIPKGILMVGPPGTGKTLLAKAIAGEAKVPFFTISGSDFVEMFVGVGASRVRDMFEHSRKSAPCIIFIDEIDAVGRQRGTGLGGGHDEREQTLNQMLVEMDGFDGNEGVILIAATNRPDVLDPALLRPGRFDRQVIVALPDIRGREQILKVHMRKVPLSKDVDAMIIARGTPGFSGADLANLINEAALFAARLNHRVVSMIELEKAKDKIMMGSERRSMVMSDFQKESTAYHEAGHVIIGRLVPEHDPAHKVTIIPRGRALGITFFLPESDTLSISRQKLESQISTLYGGRLAEEIIYGTQKVSTGAFNDIKVATSLARNMVTQWGFSEKLGPLLYSEEEGEIFLGRSVSKSKNMSDETARIIDEEVKLLIEANYNRARNILNENIDILHSMKNALIKYETIDSFQIDDLMARKKVRDPQGWNETNVNK</sequence>
<keyword evidence="13 15" id="KW-0472">Membrane</keyword>
<keyword evidence="7 15" id="KW-0547">Nucleotide-binding</keyword>
<evidence type="ECO:0000256" key="14">
    <source>
        <dbReference type="ARBA" id="ARBA00061570"/>
    </source>
</evidence>
<keyword evidence="4 15" id="KW-0645">Protease</keyword>
<gene>
    <name evidence="15 18" type="primary">ftsH</name>
    <name evidence="18" type="ORF">D9V75_01835</name>
</gene>
<dbReference type="EC" id="3.4.24.-" evidence="15"/>
<evidence type="ECO:0000256" key="8">
    <source>
        <dbReference type="ARBA" id="ARBA00022801"/>
    </source>
</evidence>
<dbReference type="CDD" id="cd19501">
    <property type="entry name" value="RecA-like_FtsH"/>
    <property type="match status" value="1"/>
</dbReference>
<evidence type="ECO:0000256" key="7">
    <source>
        <dbReference type="ARBA" id="ARBA00022741"/>
    </source>
</evidence>